<name>A0ABQ6RBC1_9STAP</name>
<keyword evidence="2" id="KW-1185">Reference proteome</keyword>
<dbReference type="Proteomes" id="UP000295735">
    <property type="component" value="Unassembled WGS sequence"/>
</dbReference>
<evidence type="ECO:0008006" key="3">
    <source>
        <dbReference type="Google" id="ProtNLM"/>
    </source>
</evidence>
<dbReference type="EMBL" id="SCWC02000001">
    <property type="protein sequence ID" value="KAA1042479.1"/>
    <property type="molecule type" value="Genomic_DNA"/>
</dbReference>
<protein>
    <recommendedName>
        <fullName evidence="3">DUF4368 domain-containing protein</fullName>
    </recommendedName>
</protein>
<gene>
    <name evidence="1" type="ORF">ERX35_000945</name>
</gene>
<reference evidence="1 2" key="1">
    <citation type="submission" date="2019-09" db="EMBL/GenBank/DDBJ databases">
        <authorList>
            <person name="Mazhar S."/>
            <person name="Altermann E."/>
            <person name="Hill C."/>
            <person name="Mcauliffe O."/>
        </authorList>
    </citation>
    <scope>NUCLEOTIDE SEQUENCE [LARGE SCALE GENOMIC DNA]</scope>
    <source>
        <strain evidence="1 2">ATCC 51831</strain>
    </source>
</reference>
<organism evidence="1 2">
    <name type="scientific">Macrococcus equipercicus</name>
    <dbReference type="NCBI Taxonomy" id="69967"/>
    <lineage>
        <taxon>Bacteria</taxon>
        <taxon>Bacillati</taxon>
        <taxon>Bacillota</taxon>
        <taxon>Bacilli</taxon>
        <taxon>Bacillales</taxon>
        <taxon>Staphylococcaceae</taxon>
        <taxon>Macrococcus</taxon>
    </lineage>
</organism>
<evidence type="ECO:0000313" key="2">
    <source>
        <dbReference type="Proteomes" id="UP000295735"/>
    </source>
</evidence>
<sequence>MLRTKKMTGCRLSDKQISSLNEKIERFKSMTELIEIEKITKHITEVHGATDINVEITYRFIGKYAAAFDDELLN</sequence>
<evidence type="ECO:0000313" key="1">
    <source>
        <dbReference type="EMBL" id="KAA1042479.1"/>
    </source>
</evidence>
<comment type="caution">
    <text evidence="1">The sequence shown here is derived from an EMBL/GenBank/DDBJ whole genome shotgun (WGS) entry which is preliminary data.</text>
</comment>
<proteinExistence type="predicted"/>
<dbReference type="RefSeq" id="WP_149458031.1">
    <property type="nucleotide sequence ID" value="NZ_SCWC02000001.1"/>
</dbReference>
<accession>A0ABQ6RBC1</accession>